<accession>A0A1G2T4A3</accession>
<comment type="caution">
    <text evidence="1">The sequence shown here is derived from an EMBL/GenBank/DDBJ whole genome shotgun (WGS) entry which is preliminary data.</text>
</comment>
<dbReference type="EMBL" id="MHVI01000009">
    <property type="protein sequence ID" value="OHA91848.1"/>
    <property type="molecule type" value="Genomic_DNA"/>
</dbReference>
<gene>
    <name evidence="1" type="ORF">A2665_01745</name>
</gene>
<organism evidence="1 2">
    <name type="scientific">Candidatus Zambryskibacteria bacterium RIFCSPHIGHO2_01_FULL_46_30</name>
    <dbReference type="NCBI Taxonomy" id="1802739"/>
    <lineage>
        <taxon>Bacteria</taxon>
        <taxon>Candidatus Zambryskiibacteriota</taxon>
    </lineage>
</organism>
<evidence type="ECO:0000313" key="1">
    <source>
        <dbReference type="EMBL" id="OHA91848.1"/>
    </source>
</evidence>
<evidence type="ECO:0008006" key="3">
    <source>
        <dbReference type="Google" id="ProtNLM"/>
    </source>
</evidence>
<dbReference type="AlphaFoldDB" id="A0A1G2T4A3"/>
<name>A0A1G2T4A3_9BACT</name>
<evidence type="ECO:0000313" key="2">
    <source>
        <dbReference type="Proteomes" id="UP000177746"/>
    </source>
</evidence>
<dbReference type="InterPro" id="IPR027417">
    <property type="entry name" value="P-loop_NTPase"/>
</dbReference>
<dbReference type="SUPFAM" id="SSF52540">
    <property type="entry name" value="P-loop containing nucleoside triphosphate hydrolases"/>
    <property type="match status" value="1"/>
</dbReference>
<dbReference type="Pfam" id="PF13177">
    <property type="entry name" value="DNA_pol3_delta2"/>
    <property type="match status" value="1"/>
</dbReference>
<sequence>MPRNLHHANLLVGAPEQAESYLHSLCDRWGIRLPNNPDFFAFKMETFGIEEARELRLLSTRKAVSGQALGKIFFIAPMRLTLEAQNTLLKTFEDPFPRTYFFLATRVESLIVPTLRSRMQTIRVSQDLTLGSRDAEAFLSLSLKDRLLFARSFALEERSLSVFLDSLLFLLRKQRGKGELLKNVYNVRRLVGNSLVTPRLVIEHLSLVL</sequence>
<protein>
    <recommendedName>
        <fullName evidence="3">DNA polymerase III subunit delta</fullName>
    </recommendedName>
</protein>
<dbReference type="Gene3D" id="3.40.50.300">
    <property type="entry name" value="P-loop containing nucleotide triphosphate hydrolases"/>
    <property type="match status" value="1"/>
</dbReference>
<proteinExistence type="predicted"/>
<dbReference type="Proteomes" id="UP000177746">
    <property type="component" value="Unassembled WGS sequence"/>
</dbReference>
<reference evidence="1 2" key="1">
    <citation type="journal article" date="2016" name="Nat. Commun.">
        <title>Thousands of microbial genomes shed light on interconnected biogeochemical processes in an aquifer system.</title>
        <authorList>
            <person name="Anantharaman K."/>
            <person name="Brown C.T."/>
            <person name="Hug L.A."/>
            <person name="Sharon I."/>
            <person name="Castelle C.J."/>
            <person name="Probst A.J."/>
            <person name="Thomas B.C."/>
            <person name="Singh A."/>
            <person name="Wilkins M.J."/>
            <person name="Karaoz U."/>
            <person name="Brodie E.L."/>
            <person name="Williams K.H."/>
            <person name="Hubbard S.S."/>
            <person name="Banfield J.F."/>
        </authorList>
    </citation>
    <scope>NUCLEOTIDE SEQUENCE [LARGE SCALE GENOMIC DNA]</scope>
</reference>